<name>A0A2P2PLD8_RHIMU</name>
<organism evidence="1">
    <name type="scientific">Rhizophora mucronata</name>
    <name type="common">Asiatic mangrove</name>
    <dbReference type="NCBI Taxonomy" id="61149"/>
    <lineage>
        <taxon>Eukaryota</taxon>
        <taxon>Viridiplantae</taxon>
        <taxon>Streptophyta</taxon>
        <taxon>Embryophyta</taxon>
        <taxon>Tracheophyta</taxon>
        <taxon>Spermatophyta</taxon>
        <taxon>Magnoliopsida</taxon>
        <taxon>eudicotyledons</taxon>
        <taxon>Gunneridae</taxon>
        <taxon>Pentapetalae</taxon>
        <taxon>rosids</taxon>
        <taxon>fabids</taxon>
        <taxon>Malpighiales</taxon>
        <taxon>Rhizophoraceae</taxon>
        <taxon>Rhizophora</taxon>
    </lineage>
</organism>
<dbReference type="EMBL" id="GGEC01075096">
    <property type="protein sequence ID" value="MBX55580.1"/>
    <property type="molecule type" value="Transcribed_RNA"/>
</dbReference>
<dbReference type="AlphaFoldDB" id="A0A2P2PLD8"/>
<proteinExistence type="predicted"/>
<reference evidence="1" key="1">
    <citation type="submission" date="2018-02" db="EMBL/GenBank/DDBJ databases">
        <title>Rhizophora mucronata_Transcriptome.</title>
        <authorList>
            <person name="Meera S.P."/>
            <person name="Sreeshan A."/>
            <person name="Augustine A."/>
        </authorList>
    </citation>
    <scope>NUCLEOTIDE SEQUENCE</scope>
    <source>
        <tissue evidence="1">Leaf</tissue>
    </source>
</reference>
<sequence>MRGSLCANRRTAGGRLSTQYAEEGNAGHRLCERVLPYLRRPELAAVGAVRQGLQ</sequence>
<accession>A0A2P2PLD8</accession>
<protein>
    <submittedName>
        <fullName evidence="1">Uncharacterized protein</fullName>
    </submittedName>
</protein>
<evidence type="ECO:0000313" key="1">
    <source>
        <dbReference type="EMBL" id="MBX55580.1"/>
    </source>
</evidence>